<dbReference type="GO" id="GO:0005737">
    <property type="term" value="C:cytoplasm"/>
    <property type="evidence" value="ECO:0007669"/>
    <property type="project" value="TreeGrafter"/>
</dbReference>
<protein>
    <submittedName>
        <fullName evidence="2">Gelsolin</fullName>
    </submittedName>
</protein>
<dbReference type="PANTHER" id="PTHR11977">
    <property type="entry name" value="VILLIN"/>
    <property type="match status" value="1"/>
</dbReference>
<proteinExistence type="evidence at transcript level"/>
<dbReference type="PRINTS" id="PR00597">
    <property type="entry name" value="GELSOLIN"/>
</dbReference>
<dbReference type="InterPro" id="IPR007123">
    <property type="entry name" value="Gelsolin-like_dom"/>
</dbReference>
<sequence length="364" mass="42096">MSFFSKKQSTTVNIEIADRWGQGNGVSDWAHILNIKEEVLKVWRLSSDGTPLAIPDSDVGYFFSDELFVVLKTMHKNAKLHYYIHFWIGKDLAEEMPPSPPSKVAELMSVLNDKVVLYREIEGFECPQFKRYFKVFGVHKGSIKDVFDPKNPKAFKPKLLHFRLNKKVNRTEMYEVPISWKSLTSNDVFIYDEGTKMTQWNGSRCDEEERQAARHYISSALRRRNCKATSEFFDEEDLFEKNELRSKLGEAEVQPRKVKQDKKSFNKVMLRLSDETGKLVLTKVYSGKVYRDGINPNDVTFVEDAKVLFVYIGPGTSENEKISCWDQAVKYLQTEARPNKAIAVFSSGSYLPEFNEIWDDVRAC</sequence>
<dbReference type="EMBL" id="JQ894811">
    <property type="protein sequence ID" value="AFM74224.1"/>
    <property type="molecule type" value="mRNA"/>
</dbReference>
<dbReference type="Gene3D" id="3.40.20.10">
    <property type="entry name" value="Severin"/>
    <property type="match status" value="3"/>
</dbReference>
<evidence type="ECO:0000259" key="1">
    <source>
        <dbReference type="Pfam" id="PF00626"/>
    </source>
</evidence>
<reference evidence="2" key="1">
    <citation type="submission" date="2012-04" db="EMBL/GenBank/DDBJ databases">
        <authorList>
            <person name="Lu G."/>
            <person name="Lu Y.J."/>
            <person name="Fan Z.G."/>
        </authorList>
    </citation>
    <scope>NUCLEOTIDE SEQUENCE</scope>
</reference>
<dbReference type="InterPro" id="IPR029006">
    <property type="entry name" value="ADF-H/Gelsolin-like_dom_sf"/>
</dbReference>
<accession>I6TL28</accession>
<evidence type="ECO:0000313" key="2">
    <source>
        <dbReference type="EMBL" id="AFM74224.1"/>
    </source>
</evidence>
<feature type="domain" description="Gelsolin-like" evidence="1">
    <location>
        <begin position="173"/>
        <end position="216"/>
    </location>
</feature>
<dbReference type="PANTHER" id="PTHR11977:SF130">
    <property type="entry name" value="SEVERIN"/>
    <property type="match status" value="1"/>
</dbReference>
<dbReference type="GO" id="GO:0015629">
    <property type="term" value="C:actin cytoskeleton"/>
    <property type="evidence" value="ECO:0007669"/>
    <property type="project" value="TreeGrafter"/>
</dbReference>
<dbReference type="SMART" id="SM00262">
    <property type="entry name" value="GEL"/>
    <property type="match status" value="2"/>
</dbReference>
<name>I6TL28_SPIER</name>
<dbReference type="AlphaFoldDB" id="I6TL28"/>
<dbReference type="GO" id="GO:0051015">
    <property type="term" value="F:actin filament binding"/>
    <property type="evidence" value="ECO:0007669"/>
    <property type="project" value="InterPro"/>
</dbReference>
<dbReference type="InterPro" id="IPR007122">
    <property type="entry name" value="Villin/Gelsolin"/>
</dbReference>
<organism evidence="2">
    <name type="scientific">Spirometra erinaceieuropaei</name>
    <name type="common">Tapeworm</name>
    <name type="synonym">Spirometra erinacei</name>
    <dbReference type="NCBI Taxonomy" id="99802"/>
    <lineage>
        <taxon>Eukaryota</taxon>
        <taxon>Metazoa</taxon>
        <taxon>Spiralia</taxon>
        <taxon>Lophotrochozoa</taxon>
        <taxon>Platyhelminthes</taxon>
        <taxon>Cestoda</taxon>
        <taxon>Eucestoda</taxon>
        <taxon>Diphyllobothriidea</taxon>
        <taxon>Diphyllobothriidae</taxon>
        <taxon>Spirometra</taxon>
    </lineage>
</organism>
<dbReference type="SUPFAM" id="SSF55753">
    <property type="entry name" value="Actin depolymerizing proteins"/>
    <property type="match status" value="3"/>
</dbReference>
<dbReference type="GO" id="GO:0008154">
    <property type="term" value="P:actin polymerization or depolymerization"/>
    <property type="evidence" value="ECO:0007669"/>
    <property type="project" value="TreeGrafter"/>
</dbReference>
<dbReference type="Pfam" id="PF00626">
    <property type="entry name" value="Gelsolin"/>
    <property type="match status" value="1"/>
</dbReference>